<proteinExistence type="inferred from homology"/>
<protein>
    <recommendedName>
        <fullName evidence="7">D-amino-acid oxidase</fullName>
        <ecNumber evidence="6">1.4.3.3</ecNumber>
    </recommendedName>
</protein>
<accession>A0A3B9QTI1</accession>
<dbReference type="GO" id="GO:0003884">
    <property type="term" value="F:D-amino-acid oxidase activity"/>
    <property type="evidence" value="ECO:0007669"/>
    <property type="project" value="UniProtKB-EC"/>
</dbReference>
<sequence>MRITVIGAGVTGLSCALELAGAGHEVTVVADHGPGDTVSARAGALWFPYDVTVENAPDLEKRSLIRFVELAGQAEAAQSEGADDVTDDIAPVEMRRGFLRERLDPPDRSWVPTVT</sequence>
<evidence type="ECO:0000313" key="10">
    <source>
        <dbReference type="EMBL" id="HAF72289.1"/>
    </source>
</evidence>
<comment type="similarity">
    <text evidence="2">Belongs to the DAMOX/DASOX family.</text>
</comment>
<dbReference type="GO" id="GO:0019478">
    <property type="term" value="P:D-amino acid catabolic process"/>
    <property type="evidence" value="ECO:0007669"/>
    <property type="project" value="TreeGrafter"/>
</dbReference>
<dbReference type="EMBL" id="DMDD01000105">
    <property type="protein sequence ID" value="HAF72289.1"/>
    <property type="molecule type" value="Genomic_DNA"/>
</dbReference>
<dbReference type="GO" id="GO:0005737">
    <property type="term" value="C:cytoplasm"/>
    <property type="evidence" value="ECO:0007669"/>
    <property type="project" value="TreeGrafter"/>
</dbReference>
<evidence type="ECO:0000256" key="7">
    <source>
        <dbReference type="ARBA" id="ARBA00039751"/>
    </source>
</evidence>
<comment type="cofactor">
    <cofactor evidence="1">
        <name>FAD</name>
        <dbReference type="ChEBI" id="CHEBI:57692"/>
    </cofactor>
</comment>
<dbReference type="AlphaFoldDB" id="A0A3B9QTI1"/>
<feature type="non-terminal residue" evidence="10">
    <location>
        <position position="115"/>
    </location>
</feature>
<keyword evidence="3" id="KW-0285">Flavoprotein</keyword>
<dbReference type="Proteomes" id="UP000260925">
    <property type="component" value="Unassembled WGS sequence"/>
</dbReference>
<feature type="domain" description="FAD dependent oxidoreductase" evidence="9">
    <location>
        <begin position="2"/>
        <end position="68"/>
    </location>
</feature>
<evidence type="ECO:0000313" key="11">
    <source>
        <dbReference type="Proteomes" id="UP000260925"/>
    </source>
</evidence>
<evidence type="ECO:0000256" key="6">
    <source>
        <dbReference type="ARBA" id="ARBA00039101"/>
    </source>
</evidence>
<evidence type="ECO:0000256" key="5">
    <source>
        <dbReference type="ARBA" id="ARBA00023002"/>
    </source>
</evidence>
<dbReference type="InterPro" id="IPR006076">
    <property type="entry name" value="FAD-dep_OxRdtase"/>
</dbReference>
<keyword evidence="5" id="KW-0560">Oxidoreductase</keyword>
<keyword evidence="4" id="KW-0274">FAD</keyword>
<evidence type="ECO:0000256" key="2">
    <source>
        <dbReference type="ARBA" id="ARBA00006730"/>
    </source>
</evidence>
<evidence type="ECO:0000256" key="3">
    <source>
        <dbReference type="ARBA" id="ARBA00022630"/>
    </source>
</evidence>
<evidence type="ECO:0000259" key="9">
    <source>
        <dbReference type="Pfam" id="PF01266"/>
    </source>
</evidence>
<comment type="caution">
    <text evidence="10">The sequence shown here is derived from an EMBL/GenBank/DDBJ whole genome shotgun (WGS) entry which is preliminary data.</text>
</comment>
<evidence type="ECO:0000256" key="1">
    <source>
        <dbReference type="ARBA" id="ARBA00001974"/>
    </source>
</evidence>
<dbReference type="SUPFAM" id="SSF51971">
    <property type="entry name" value="Nucleotide-binding domain"/>
    <property type="match status" value="1"/>
</dbReference>
<dbReference type="EC" id="1.4.3.3" evidence="6"/>
<dbReference type="InterPro" id="IPR023209">
    <property type="entry name" value="DAO"/>
</dbReference>
<comment type="catalytic activity">
    <reaction evidence="8">
        <text>a D-alpha-amino acid + O2 + H2O = a 2-oxocarboxylate + H2O2 + NH4(+)</text>
        <dbReference type="Rhea" id="RHEA:21816"/>
        <dbReference type="ChEBI" id="CHEBI:15377"/>
        <dbReference type="ChEBI" id="CHEBI:15379"/>
        <dbReference type="ChEBI" id="CHEBI:16240"/>
        <dbReference type="ChEBI" id="CHEBI:28938"/>
        <dbReference type="ChEBI" id="CHEBI:35179"/>
        <dbReference type="ChEBI" id="CHEBI:59871"/>
        <dbReference type="EC" id="1.4.3.3"/>
    </reaction>
    <physiologicalReaction direction="left-to-right" evidence="8">
        <dbReference type="Rhea" id="RHEA:21817"/>
    </physiologicalReaction>
</comment>
<dbReference type="Gene3D" id="3.40.50.720">
    <property type="entry name" value="NAD(P)-binding Rossmann-like Domain"/>
    <property type="match status" value="1"/>
</dbReference>
<evidence type="ECO:0000256" key="8">
    <source>
        <dbReference type="ARBA" id="ARBA00049547"/>
    </source>
</evidence>
<reference evidence="10 11" key="1">
    <citation type="journal article" date="2018" name="Nat. Biotechnol.">
        <title>A standardized bacterial taxonomy based on genome phylogeny substantially revises the tree of life.</title>
        <authorList>
            <person name="Parks D.H."/>
            <person name="Chuvochina M."/>
            <person name="Waite D.W."/>
            <person name="Rinke C."/>
            <person name="Skarshewski A."/>
            <person name="Chaumeil P.A."/>
            <person name="Hugenholtz P."/>
        </authorList>
    </citation>
    <scope>NUCLEOTIDE SEQUENCE [LARGE SCALE GENOMIC DNA]</scope>
    <source>
        <strain evidence="10">UBA9851</strain>
    </source>
</reference>
<name>A0A3B9QTI1_9CORY</name>
<evidence type="ECO:0000256" key="4">
    <source>
        <dbReference type="ARBA" id="ARBA00022827"/>
    </source>
</evidence>
<dbReference type="PROSITE" id="PS51257">
    <property type="entry name" value="PROKAR_LIPOPROTEIN"/>
    <property type="match status" value="1"/>
</dbReference>
<organism evidence="10 11">
    <name type="scientific">Corynebacterium variabile</name>
    <dbReference type="NCBI Taxonomy" id="1727"/>
    <lineage>
        <taxon>Bacteria</taxon>
        <taxon>Bacillati</taxon>
        <taxon>Actinomycetota</taxon>
        <taxon>Actinomycetes</taxon>
        <taxon>Mycobacteriales</taxon>
        <taxon>Corynebacteriaceae</taxon>
        <taxon>Corynebacterium</taxon>
    </lineage>
</organism>
<dbReference type="PANTHER" id="PTHR11530:SF11">
    <property type="entry name" value="D-ASPARTATE OXIDASE"/>
    <property type="match status" value="1"/>
</dbReference>
<dbReference type="Pfam" id="PF01266">
    <property type="entry name" value="DAO"/>
    <property type="match status" value="1"/>
</dbReference>
<gene>
    <name evidence="10" type="ORF">DCL06_04605</name>
</gene>
<dbReference type="GO" id="GO:0071949">
    <property type="term" value="F:FAD binding"/>
    <property type="evidence" value="ECO:0007669"/>
    <property type="project" value="InterPro"/>
</dbReference>
<dbReference type="PANTHER" id="PTHR11530">
    <property type="entry name" value="D-AMINO ACID OXIDASE"/>
    <property type="match status" value="1"/>
</dbReference>